<dbReference type="InterPro" id="IPR050319">
    <property type="entry name" value="ABC_transp_ATP-bind"/>
</dbReference>
<evidence type="ECO:0000256" key="1">
    <source>
        <dbReference type="ARBA" id="ARBA00005417"/>
    </source>
</evidence>
<dbReference type="PANTHER" id="PTHR43776">
    <property type="entry name" value="TRANSPORT ATP-BINDING PROTEIN"/>
    <property type="match status" value="1"/>
</dbReference>
<dbReference type="PROSITE" id="PS00211">
    <property type="entry name" value="ABC_TRANSPORTER_1"/>
    <property type="match status" value="1"/>
</dbReference>
<dbReference type="EMBL" id="DF977003">
    <property type="protein sequence ID" value="GAQ26044.1"/>
    <property type="molecule type" value="Genomic_DNA"/>
</dbReference>
<feature type="domain" description="ABC transporter" evidence="5">
    <location>
        <begin position="9"/>
        <end position="259"/>
    </location>
</feature>
<dbReference type="FunFam" id="3.40.50.300:FF:000016">
    <property type="entry name" value="Oligopeptide ABC transporter ATP-binding component"/>
    <property type="match status" value="1"/>
</dbReference>
<dbReference type="GO" id="GO:0005524">
    <property type="term" value="F:ATP binding"/>
    <property type="evidence" value="ECO:0007669"/>
    <property type="project" value="UniProtKB-KW"/>
</dbReference>
<gene>
    <name evidence="6" type="ORF">TSYNT_9300</name>
</gene>
<evidence type="ECO:0000313" key="7">
    <source>
        <dbReference type="Proteomes" id="UP000062160"/>
    </source>
</evidence>
<keyword evidence="4 6" id="KW-0067">ATP-binding</keyword>
<dbReference type="PANTHER" id="PTHR43776:SF7">
    <property type="entry name" value="D,D-DIPEPTIDE TRANSPORT ATP-BINDING PROTEIN DDPF-RELATED"/>
    <property type="match status" value="1"/>
</dbReference>
<dbReference type="RefSeq" id="WP_059033776.1">
    <property type="nucleotide sequence ID" value="NZ_BSDW01000001.1"/>
</dbReference>
<protein>
    <submittedName>
        <fullName evidence="6">Oligopeptide transport system ATP-binding protein</fullName>
    </submittedName>
</protein>
<dbReference type="InterPro" id="IPR017871">
    <property type="entry name" value="ABC_transporter-like_CS"/>
</dbReference>
<dbReference type="Pfam" id="PF08352">
    <property type="entry name" value="oligo_HPY"/>
    <property type="match status" value="1"/>
</dbReference>
<keyword evidence="3" id="KW-0547">Nucleotide-binding</keyword>
<evidence type="ECO:0000256" key="2">
    <source>
        <dbReference type="ARBA" id="ARBA00022448"/>
    </source>
</evidence>
<accession>A0A0U9HKY2</accession>
<dbReference type="InterPro" id="IPR003593">
    <property type="entry name" value="AAA+_ATPase"/>
</dbReference>
<name>A0A0U9HKY2_9FIRM</name>
<evidence type="ECO:0000256" key="3">
    <source>
        <dbReference type="ARBA" id="ARBA00022741"/>
    </source>
</evidence>
<organism evidence="6">
    <name type="scientific">Tepidanaerobacter syntrophicus</name>
    <dbReference type="NCBI Taxonomy" id="224999"/>
    <lineage>
        <taxon>Bacteria</taxon>
        <taxon>Bacillati</taxon>
        <taxon>Bacillota</taxon>
        <taxon>Clostridia</taxon>
        <taxon>Thermosediminibacterales</taxon>
        <taxon>Tepidanaerobacteraceae</taxon>
        <taxon>Tepidanaerobacter</taxon>
    </lineage>
</organism>
<dbReference type="NCBIfam" id="TIGR01727">
    <property type="entry name" value="oligo_HPY"/>
    <property type="match status" value="1"/>
</dbReference>
<dbReference type="OrthoDB" id="41661at2"/>
<sequence length="326" mass="36532">MQIDSKNLLEIKHLKKYFEIRKGFFGKNVRILKAVDDVSFSIKKGETFGLVGESGCGKTTAGRTILKLYEPTSGQIFYDGNDISKFSEKEMFPYKKKMQVIFQDPYASLDPRMTVGEILGEAIDVHHLYEGKARSDRIAELVELVGLKSDHINRYAHEFSGGQRQRIGIARALAVEPEFIVCDEPISALDVSIQAQIVNMLEEFQEKFGLTYLFISHDLSMVRHISHKVGVMYLGSLVEYAGVDEIFLNMLHPYTKALLSAAPIPDPDESKKSERIHLQGDVPSPLNPPSGCAFRNRCIYASKICSEEKPVLKDAGAGHMVACHLY</sequence>
<dbReference type="SUPFAM" id="SSF52540">
    <property type="entry name" value="P-loop containing nucleoside triphosphate hydrolases"/>
    <property type="match status" value="1"/>
</dbReference>
<dbReference type="InterPro" id="IPR003439">
    <property type="entry name" value="ABC_transporter-like_ATP-bd"/>
</dbReference>
<dbReference type="GO" id="GO:0016887">
    <property type="term" value="F:ATP hydrolysis activity"/>
    <property type="evidence" value="ECO:0007669"/>
    <property type="project" value="InterPro"/>
</dbReference>
<dbReference type="CDD" id="cd03257">
    <property type="entry name" value="ABC_NikE_OppD_transporters"/>
    <property type="match status" value="1"/>
</dbReference>
<dbReference type="GO" id="GO:0055085">
    <property type="term" value="P:transmembrane transport"/>
    <property type="evidence" value="ECO:0007669"/>
    <property type="project" value="UniProtKB-ARBA"/>
</dbReference>
<evidence type="ECO:0000256" key="4">
    <source>
        <dbReference type="ARBA" id="ARBA00022840"/>
    </source>
</evidence>
<dbReference type="Gene3D" id="3.40.50.300">
    <property type="entry name" value="P-loop containing nucleotide triphosphate hydrolases"/>
    <property type="match status" value="1"/>
</dbReference>
<dbReference type="AlphaFoldDB" id="A0A0U9HKY2"/>
<dbReference type="Proteomes" id="UP000062160">
    <property type="component" value="Unassembled WGS sequence"/>
</dbReference>
<keyword evidence="2" id="KW-0813">Transport</keyword>
<evidence type="ECO:0000259" key="5">
    <source>
        <dbReference type="PROSITE" id="PS50893"/>
    </source>
</evidence>
<dbReference type="PROSITE" id="PS50893">
    <property type="entry name" value="ABC_TRANSPORTER_2"/>
    <property type="match status" value="1"/>
</dbReference>
<proteinExistence type="inferred from homology"/>
<evidence type="ECO:0000313" key="6">
    <source>
        <dbReference type="EMBL" id="GAQ26044.1"/>
    </source>
</evidence>
<comment type="similarity">
    <text evidence="1">Belongs to the ABC transporter superfamily.</text>
</comment>
<dbReference type="SMART" id="SM00382">
    <property type="entry name" value="AAA"/>
    <property type="match status" value="1"/>
</dbReference>
<dbReference type="STRING" id="224999.GCA_001485475_02083"/>
<reference evidence="6" key="1">
    <citation type="journal article" date="2016" name="Genome Announc.">
        <title>Draft Genome Sequence of the Syntrophic Lactate-Degrading Bacterium Tepidanaerobacter syntrophicus JLT.</title>
        <authorList>
            <person name="Matsuura N."/>
            <person name="Ohashi A."/>
            <person name="Tourlousse D.M."/>
            <person name="Sekiguchi Y."/>
        </authorList>
    </citation>
    <scope>NUCLEOTIDE SEQUENCE [LARGE SCALE GENOMIC DNA]</scope>
    <source>
        <strain evidence="6">JL</strain>
    </source>
</reference>
<dbReference type="InterPro" id="IPR013563">
    <property type="entry name" value="Oligopep_ABC_C"/>
</dbReference>
<dbReference type="Pfam" id="PF00005">
    <property type="entry name" value="ABC_tran"/>
    <property type="match status" value="1"/>
</dbReference>
<dbReference type="GO" id="GO:0015833">
    <property type="term" value="P:peptide transport"/>
    <property type="evidence" value="ECO:0007669"/>
    <property type="project" value="InterPro"/>
</dbReference>
<dbReference type="InterPro" id="IPR027417">
    <property type="entry name" value="P-loop_NTPase"/>
</dbReference>
<keyword evidence="7" id="KW-1185">Reference proteome</keyword>